<comment type="caution">
    <text evidence="2">The sequence shown here is derived from an EMBL/GenBank/DDBJ whole genome shotgun (WGS) entry which is preliminary data.</text>
</comment>
<dbReference type="EMBL" id="LYPA01000025">
    <property type="protein sequence ID" value="OBR68488.1"/>
    <property type="molecule type" value="Genomic_DNA"/>
</dbReference>
<feature type="region of interest" description="Disordered" evidence="1">
    <location>
        <begin position="23"/>
        <end position="53"/>
    </location>
</feature>
<gene>
    <name evidence="2" type="ORF">A7K91_09820</name>
</gene>
<feature type="compositionally biased region" description="Low complexity" evidence="1">
    <location>
        <begin position="23"/>
        <end position="46"/>
    </location>
</feature>
<protein>
    <recommendedName>
        <fullName evidence="4">Collagen-like protein</fullName>
    </recommendedName>
</protein>
<evidence type="ECO:0008006" key="4">
    <source>
        <dbReference type="Google" id="ProtNLM"/>
    </source>
</evidence>
<sequence length="93" mass="9503">MDQNDCQPDAAAYVYPGAAGKSGTAGANGANGANGVNGANGANGDNVSPDWGNADAFALHVNADNWSDGLTHLLEQVFNALSERKSKQGQKKK</sequence>
<name>A0A1A5YSF1_9BACL</name>
<evidence type="ECO:0000256" key="1">
    <source>
        <dbReference type="SAM" id="MobiDB-lite"/>
    </source>
</evidence>
<proteinExistence type="predicted"/>
<organism evidence="2 3">
    <name type="scientific">Paenibacillus oryzae</name>
    <dbReference type="NCBI Taxonomy" id="1844972"/>
    <lineage>
        <taxon>Bacteria</taxon>
        <taxon>Bacillati</taxon>
        <taxon>Bacillota</taxon>
        <taxon>Bacilli</taxon>
        <taxon>Bacillales</taxon>
        <taxon>Paenibacillaceae</taxon>
        <taxon>Paenibacillus</taxon>
    </lineage>
</organism>
<reference evidence="2 3" key="1">
    <citation type="submission" date="2016-05" db="EMBL/GenBank/DDBJ databases">
        <title>Paenibacillus oryzae. sp. nov., isolated from the rice root.</title>
        <authorList>
            <person name="Zhang J."/>
            <person name="Zhang X."/>
        </authorList>
    </citation>
    <scope>NUCLEOTIDE SEQUENCE [LARGE SCALE GENOMIC DNA]</scope>
    <source>
        <strain evidence="2 3">1DrF-4</strain>
    </source>
</reference>
<dbReference type="AlphaFoldDB" id="A0A1A5YSF1"/>
<dbReference type="RefSeq" id="WP_068679060.1">
    <property type="nucleotide sequence ID" value="NZ_LYPA01000025.1"/>
</dbReference>
<dbReference type="STRING" id="1844972.A7K91_09820"/>
<accession>A0A1A5YSF1</accession>
<keyword evidence="3" id="KW-1185">Reference proteome</keyword>
<evidence type="ECO:0000313" key="2">
    <source>
        <dbReference type="EMBL" id="OBR68488.1"/>
    </source>
</evidence>
<dbReference type="Proteomes" id="UP000092024">
    <property type="component" value="Unassembled WGS sequence"/>
</dbReference>
<evidence type="ECO:0000313" key="3">
    <source>
        <dbReference type="Proteomes" id="UP000092024"/>
    </source>
</evidence>